<evidence type="ECO:0000313" key="2">
    <source>
        <dbReference type="Proteomes" id="UP000279673"/>
    </source>
</evidence>
<protein>
    <submittedName>
        <fullName evidence="1">DUF924 domain-containing protein</fullName>
    </submittedName>
</protein>
<keyword evidence="2" id="KW-1185">Reference proteome</keyword>
<dbReference type="Pfam" id="PF06041">
    <property type="entry name" value="DUF924"/>
    <property type="match status" value="1"/>
</dbReference>
<dbReference type="InterPro" id="IPR011990">
    <property type="entry name" value="TPR-like_helical_dom_sf"/>
</dbReference>
<sequence length="191" mass="22107">MEQITSVIAFWHDVVGPERWFAHDPALDLEIRKRFERLWRKAMTGTLAPWEHSAEGALALVIVLDQFPRRMFRGCRECWLTDEHAREVAARAIECGHDLQIAGPMRQFFYTPFIHAEDLRAQEQGVRLFEERMPEGAIHDARARHLVIRRFGRFPWRNAVAGRRSSDEEAAFLWAGGYDWALKAQGPRAAA</sequence>
<reference evidence="1 2" key="1">
    <citation type="submission" date="2018-10" db="EMBL/GenBank/DDBJ databases">
        <title>Rhodobacter sp . BO-81.</title>
        <authorList>
            <person name="Im W.T."/>
        </authorList>
    </citation>
    <scope>NUCLEOTIDE SEQUENCE [LARGE SCALE GENOMIC DNA]</scope>
    <source>
        <strain evidence="1 2">BO-81</strain>
    </source>
</reference>
<dbReference type="Gene3D" id="1.20.58.320">
    <property type="entry name" value="TPR-like"/>
    <property type="match status" value="1"/>
</dbReference>
<evidence type="ECO:0000313" key="1">
    <source>
        <dbReference type="EMBL" id="RLL71803.1"/>
    </source>
</evidence>
<name>A0A421BUH2_9RHOB</name>
<organism evidence="1 2">
    <name type="scientific">Paenirhodobacter hankyongi</name>
    <dbReference type="NCBI Taxonomy" id="2294033"/>
    <lineage>
        <taxon>Bacteria</taxon>
        <taxon>Pseudomonadati</taxon>
        <taxon>Pseudomonadota</taxon>
        <taxon>Alphaproteobacteria</taxon>
        <taxon>Rhodobacterales</taxon>
        <taxon>Rhodobacter group</taxon>
        <taxon>Paenirhodobacter</taxon>
    </lineage>
</organism>
<dbReference type="Proteomes" id="UP000279673">
    <property type="component" value="Unassembled WGS sequence"/>
</dbReference>
<accession>A0A421BUH2</accession>
<dbReference type="InterPro" id="IPR010323">
    <property type="entry name" value="DUF924"/>
</dbReference>
<proteinExistence type="predicted"/>
<dbReference type="RefSeq" id="WP_121531209.1">
    <property type="nucleotide sequence ID" value="NZ_RCHI01000003.1"/>
</dbReference>
<comment type="caution">
    <text evidence="1">The sequence shown here is derived from an EMBL/GenBank/DDBJ whole genome shotgun (WGS) entry which is preliminary data.</text>
</comment>
<dbReference type="AlphaFoldDB" id="A0A421BUH2"/>
<gene>
    <name evidence="1" type="ORF">DYS74_04100</name>
</gene>
<dbReference type="EMBL" id="RCHI01000003">
    <property type="protein sequence ID" value="RLL71803.1"/>
    <property type="molecule type" value="Genomic_DNA"/>
</dbReference>
<dbReference type="SUPFAM" id="SSF48452">
    <property type="entry name" value="TPR-like"/>
    <property type="match status" value="1"/>
</dbReference>
<dbReference type="Gene3D" id="1.25.40.10">
    <property type="entry name" value="Tetratricopeptide repeat domain"/>
    <property type="match status" value="1"/>
</dbReference>